<keyword evidence="1" id="KW-0175">Coiled coil</keyword>
<dbReference type="EMBL" id="HBIM01001261">
    <property type="protein sequence ID" value="CAE0402844.1"/>
    <property type="molecule type" value="Transcribed_RNA"/>
</dbReference>
<feature type="compositionally biased region" description="Low complexity" evidence="2">
    <location>
        <begin position="284"/>
        <end position="296"/>
    </location>
</feature>
<evidence type="ECO:0000256" key="1">
    <source>
        <dbReference type="SAM" id="Coils"/>
    </source>
</evidence>
<evidence type="ECO:0000313" key="3">
    <source>
        <dbReference type="EMBL" id="CAE0402844.1"/>
    </source>
</evidence>
<feature type="coiled-coil region" evidence="1">
    <location>
        <begin position="340"/>
        <end position="381"/>
    </location>
</feature>
<gene>
    <name evidence="3" type="ORF">ACOF00016_LOCUS1095</name>
</gene>
<sequence length="396" mass="44845">MAEIPTTDGPDLASEAELRLRASQQLNESIALIAPDNKVEYLEACRLAPDIVANETNPLAFMRSERMNTWAAAARVVLYWKHRREIFGEKWLRPILDLSGQGALSETDVNFLKAGVVAVRKHPPIVYVDMNKAPKTCGDTLFPSRLSFYLPAVFDFDEELQNDGVYIVNKLAPTIHVKNKKKQGRVWEISRNALPIRMKKVFIMRPANSIFPESLIRTCFSLMGMSITFFLGSSPEFLFECDGDDAVRKLLSAGIPTECVPFCLGKSVDGNFLPIAHHQRASLASATATTTATGNNRPRRKRGRPPKTNVETALDEVRENAQGQEDFLRRRNAFYSRRLYQRRKKEIAGVEGEVNTLREEHQKLKEENERLNGLLSEARMAISFYEDRNRTIFATP</sequence>
<name>A0A7S3L0T9_9STRA</name>
<organism evidence="3">
    <name type="scientific">Amphora coffeiformis</name>
    <dbReference type="NCBI Taxonomy" id="265554"/>
    <lineage>
        <taxon>Eukaryota</taxon>
        <taxon>Sar</taxon>
        <taxon>Stramenopiles</taxon>
        <taxon>Ochrophyta</taxon>
        <taxon>Bacillariophyta</taxon>
        <taxon>Bacillariophyceae</taxon>
        <taxon>Bacillariophycidae</taxon>
        <taxon>Thalassiophysales</taxon>
        <taxon>Catenulaceae</taxon>
        <taxon>Amphora</taxon>
    </lineage>
</organism>
<evidence type="ECO:0008006" key="4">
    <source>
        <dbReference type="Google" id="ProtNLM"/>
    </source>
</evidence>
<protein>
    <recommendedName>
        <fullName evidence="4">BZIP domain-containing protein</fullName>
    </recommendedName>
</protein>
<accession>A0A7S3L0T9</accession>
<reference evidence="3" key="1">
    <citation type="submission" date="2021-01" db="EMBL/GenBank/DDBJ databases">
        <authorList>
            <person name="Corre E."/>
            <person name="Pelletier E."/>
            <person name="Niang G."/>
            <person name="Scheremetjew M."/>
            <person name="Finn R."/>
            <person name="Kale V."/>
            <person name="Holt S."/>
            <person name="Cochrane G."/>
            <person name="Meng A."/>
            <person name="Brown T."/>
            <person name="Cohen L."/>
        </authorList>
    </citation>
    <scope>NUCLEOTIDE SEQUENCE</scope>
    <source>
        <strain evidence="3">CCMP127</strain>
    </source>
</reference>
<proteinExistence type="predicted"/>
<dbReference type="AlphaFoldDB" id="A0A7S3L0T9"/>
<evidence type="ECO:0000256" key="2">
    <source>
        <dbReference type="SAM" id="MobiDB-lite"/>
    </source>
</evidence>
<feature type="region of interest" description="Disordered" evidence="2">
    <location>
        <begin position="284"/>
        <end position="309"/>
    </location>
</feature>